<organism evidence="1 2">
    <name type="scientific">Panagrolaimus sp. PS1159</name>
    <dbReference type="NCBI Taxonomy" id="55785"/>
    <lineage>
        <taxon>Eukaryota</taxon>
        <taxon>Metazoa</taxon>
        <taxon>Ecdysozoa</taxon>
        <taxon>Nematoda</taxon>
        <taxon>Chromadorea</taxon>
        <taxon>Rhabditida</taxon>
        <taxon>Tylenchina</taxon>
        <taxon>Panagrolaimomorpha</taxon>
        <taxon>Panagrolaimoidea</taxon>
        <taxon>Panagrolaimidae</taxon>
        <taxon>Panagrolaimus</taxon>
    </lineage>
</organism>
<reference evidence="2" key="1">
    <citation type="submission" date="2022-11" db="UniProtKB">
        <authorList>
            <consortium name="WormBaseParasite"/>
        </authorList>
    </citation>
    <scope>IDENTIFICATION</scope>
</reference>
<evidence type="ECO:0000313" key="2">
    <source>
        <dbReference type="WBParaSite" id="PS1159_v2.g9022.t1"/>
    </source>
</evidence>
<dbReference type="WBParaSite" id="PS1159_v2.g9022.t1">
    <property type="protein sequence ID" value="PS1159_v2.g9022.t1"/>
    <property type="gene ID" value="PS1159_v2.g9022"/>
</dbReference>
<proteinExistence type="predicted"/>
<accession>A0AC35GUP0</accession>
<dbReference type="Proteomes" id="UP000887580">
    <property type="component" value="Unplaced"/>
</dbReference>
<name>A0AC35GUP0_9BILA</name>
<evidence type="ECO:0000313" key="1">
    <source>
        <dbReference type="Proteomes" id="UP000887580"/>
    </source>
</evidence>
<protein>
    <submittedName>
        <fullName evidence="2">Kinesin light chain</fullName>
    </submittedName>
</protein>
<sequence length="257" mass="29055">MIIDTPLTEDEKILIEEKSTSIQKNLDSIVLDLDEANKIMGLYQHLQQQEVCRLKENALLRDESSTTQQSIEKQSAAQLGNEETYMNHPTSATPLAASSSAKDKISNQSKTMHNLVIKFAADGNYKVAKPLCKQALEELEEKHGPDHPDVATMLNVLALIYRDQKKYEEAEEYLNEALEIREKCFGVEDRTVAATLNHLGVLHAKCGNFNDAESFFQRALTIREKALGSDHPDVANQLKNLFLLHQNQEKYENNVKM</sequence>